<reference evidence="2 3" key="1">
    <citation type="journal article" date="2021" name="J. Hered.">
        <title>A chromosome-level genome assembly of the parasitoid wasp, Cotesia glomerata (Hymenoptera: Braconidae).</title>
        <authorList>
            <person name="Pinto B.J."/>
            <person name="Weis J.J."/>
            <person name="Gamble T."/>
            <person name="Ode P.J."/>
            <person name="Paul R."/>
            <person name="Zaspel J.M."/>
        </authorList>
    </citation>
    <scope>NUCLEOTIDE SEQUENCE [LARGE SCALE GENOMIC DNA]</scope>
    <source>
        <strain evidence="2">CgM1</strain>
    </source>
</reference>
<accession>A0AAV7IMW6</accession>
<evidence type="ECO:0000256" key="1">
    <source>
        <dbReference type="SAM" id="MobiDB-lite"/>
    </source>
</evidence>
<dbReference type="EMBL" id="JAHXZJ010001119">
    <property type="protein sequence ID" value="KAH0553714.1"/>
    <property type="molecule type" value="Genomic_DNA"/>
</dbReference>
<gene>
    <name evidence="2" type="ORF">KQX54_003706</name>
</gene>
<name>A0AAV7IMW6_COTGL</name>
<keyword evidence="3" id="KW-1185">Reference proteome</keyword>
<protein>
    <submittedName>
        <fullName evidence="2">Uncharacterized protein</fullName>
    </submittedName>
</protein>
<proteinExistence type="predicted"/>
<evidence type="ECO:0000313" key="2">
    <source>
        <dbReference type="EMBL" id="KAH0553714.1"/>
    </source>
</evidence>
<comment type="caution">
    <text evidence="2">The sequence shown here is derived from an EMBL/GenBank/DDBJ whole genome shotgun (WGS) entry which is preliminary data.</text>
</comment>
<evidence type="ECO:0000313" key="3">
    <source>
        <dbReference type="Proteomes" id="UP000826195"/>
    </source>
</evidence>
<organism evidence="2 3">
    <name type="scientific">Cotesia glomerata</name>
    <name type="common">Lepidopteran parasitic wasp</name>
    <name type="synonym">Apanteles glomeratus</name>
    <dbReference type="NCBI Taxonomy" id="32391"/>
    <lineage>
        <taxon>Eukaryota</taxon>
        <taxon>Metazoa</taxon>
        <taxon>Ecdysozoa</taxon>
        <taxon>Arthropoda</taxon>
        <taxon>Hexapoda</taxon>
        <taxon>Insecta</taxon>
        <taxon>Pterygota</taxon>
        <taxon>Neoptera</taxon>
        <taxon>Endopterygota</taxon>
        <taxon>Hymenoptera</taxon>
        <taxon>Apocrita</taxon>
        <taxon>Ichneumonoidea</taxon>
        <taxon>Braconidae</taxon>
        <taxon>Microgastrinae</taxon>
        <taxon>Cotesia</taxon>
    </lineage>
</organism>
<dbReference type="AlphaFoldDB" id="A0AAV7IMW6"/>
<feature type="region of interest" description="Disordered" evidence="1">
    <location>
        <begin position="1"/>
        <end position="39"/>
    </location>
</feature>
<sequence>MIRPAEVFPAERTGEGVPGSESPALVPRVSGEGGPRAVPAAAHHAPKAQFPWGAGLRSPGTRCCYLHAAP</sequence>
<dbReference type="Proteomes" id="UP000826195">
    <property type="component" value="Unassembled WGS sequence"/>
</dbReference>